<dbReference type="Proteomes" id="UP000191518">
    <property type="component" value="Unassembled WGS sequence"/>
</dbReference>
<gene>
    <name evidence="1" type="ORF">PENVUL_c011G07828</name>
</gene>
<keyword evidence="2" id="KW-1185">Reference proteome</keyword>
<evidence type="ECO:0000313" key="1">
    <source>
        <dbReference type="EMBL" id="OQE08011.1"/>
    </source>
</evidence>
<proteinExistence type="predicted"/>
<comment type="caution">
    <text evidence="1">The sequence shown here is derived from an EMBL/GenBank/DDBJ whole genome shotgun (WGS) entry which is preliminary data.</text>
</comment>
<organism evidence="1 2">
    <name type="scientific">Penicillium vulpinum</name>
    <dbReference type="NCBI Taxonomy" id="29845"/>
    <lineage>
        <taxon>Eukaryota</taxon>
        <taxon>Fungi</taxon>
        <taxon>Dikarya</taxon>
        <taxon>Ascomycota</taxon>
        <taxon>Pezizomycotina</taxon>
        <taxon>Eurotiomycetes</taxon>
        <taxon>Eurotiomycetidae</taxon>
        <taxon>Eurotiales</taxon>
        <taxon>Aspergillaceae</taxon>
        <taxon>Penicillium</taxon>
    </lineage>
</organism>
<protein>
    <submittedName>
        <fullName evidence="1">Uncharacterized protein</fullName>
    </submittedName>
</protein>
<sequence>MLPIEIRLIIWEYLISSIHTQSSPLKDSSQKDNPLSILSTSRYLYNEISSHLFNKSAQIISLDAEYHPKEWMIIQLKSRTVDVQWTLKNREDAEMHFQNFPNSKTTLKVHIYSPDPTDPGQLVLIWQKVNALVDFLIPMKLLIPMTQPNIELVIKGSWNSTEPPAYWRRNRDLFYEMGGLQQSIEPMFKYRCDYDIAVLPFLRLELWNEDPAANIPAMPDDEFDILHWRLMSLFEQTGIERRLGRLFSMTQDTAVIEIKSALAEANMFLETSLDELPGRTACLLRLERFQNWFEDGTSWKSLYETELRDQLCACPWVTMDTDPWLYRSNERYINLILLHHAMHARRSKLPDAYGVYHQTIYEKWDSAMWSEEFPDGIPRLGDVQRSLRRKNWSEAFQYKITHAYVDWLAQRRAKQIESEESKESKCPFIHRSTLWGH</sequence>
<dbReference type="STRING" id="29845.A0A1V6S1U1"/>
<reference evidence="2" key="1">
    <citation type="journal article" date="2017" name="Nat. Microbiol.">
        <title>Global analysis of biosynthetic gene clusters reveals vast potential of secondary metabolite production in Penicillium species.</title>
        <authorList>
            <person name="Nielsen J.C."/>
            <person name="Grijseels S."/>
            <person name="Prigent S."/>
            <person name="Ji B."/>
            <person name="Dainat J."/>
            <person name="Nielsen K.F."/>
            <person name="Frisvad J.C."/>
            <person name="Workman M."/>
            <person name="Nielsen J."/>
        </authorList>
    </citation>
    <scope>NUCLEOTIDE SEQUENCE [LARGE SCALE GENOMIC DNA]</scope>
    <source>
        <strain evidence="2">IBT 29486</strain>
    </source>
</reference>
<dbReference type="AlphaFoldDB" id="A0A1V6S1U1"/>
<accession>A0A1V6S1U1</accession>
<name>A0A1V6S1U1_9EURO</name>
<dbReference type="EMBL" id="MDYP01000011">
    <property type="protein sequence ID" value="OQE08011.1"/>
    <property type="molecule type" value="Genomic_DNA"/>
</dbReference>
<evidence type="ECO:0000313" key="2">
    <source>
        <dbReference type="Proteomes" id="UP000191518"/>
    </source>
</evidence>